<gene>
    <name evidence="9" type="ORF">EI97DRAFT_457740</name>
</gene>
<dbReference type="SUPFAM" id="SSF48537">
    <property type="entry name" value="Phospholipase C/P1 nuclease"/>
    <property type="match status" value="1"/>
</dbReference>
<name>A0A6A6JKK0_WESOR</name>
<dbReference type="GO" id="GO:0003676">
    <property type="term" value="F:nucleic acid binding"/>
    <property type="evidence" value="ECO:0007669"/>
    <property type="project" value="InterPro"/>
</dbReference>
<keyword evidence="3" id="KW-0479">Metal-binding</keyword>
<sequence>MPSQTAVLAFLSLFTKVSAWGNLGHTTVALIAQNFVSPRTTQFAQQLLNDSSSTYLGNIATWADSYRSTPEGAFSSPLHYIDALDTPPLSCNVDYERDCPEEGCIVSALANYTVRVTAKGIPIAEKAKALKWVVHFLGDVHQPLHVENLEVGGNGINVTFGGAKTNLHHIWDSNIPEKLRGGNGIGDSKKWAAELTKEINKGKFAKSRKSWLDGMSIRNPVDSTMVWARETNAYVCSAVVPQGEEAVKNQELSGSYYDKAVPVVEAQVAKAGYRLAAWLDLIVGEQDDGHGNGHGRGNAGKKEAYRLAKNAKRKIELEPWMVEARKARRAASWLCVHDH</sequence>
<dbReference type="Pfam" id="PF02265">
    <property type="entry name" value="S1-P1_nuclease"/>
    <property type="match status" value="1"/>
</dbReference>
<keyword evidence="4" id="KW-0255">Endonuclease</keyword>
<dbReference type="PANTHER" id="PTHR33146">
    <property type="entry name" value="ENDONUCLEASE 4"/>
    <property type="match status" value="1"/>
</dbReference>
<dbReference type="RefSeq" id="XP_033654541.1">
    <property type="nucleotide sequence ID" value="XM_033800845.1"/>
</dbReference>
<keyword evidence="6" id="KW-1015">Disulfide bond</keyword>
<evidence type="ECO:0000256" key="4">
    <source>
        <dbReference type="ARBA" id="ARBA00022759"/>
    </source>
</evidence>
<dbReference type="Gene3D" id="1.10.575.10">
    <property type="entry name" value="P1 Nuclease"/>
    <property type="match status" value="1"/>
</dbReference>
<accession>A0A6A6JKK0</accession>
<evidence type="ECO:0008006" key="11">
    <source>
        <dbReference type="Google" id="ProtNLM"/>
    </source>
</evidence>
<dbReference type="EMBL" id="ML986491">
    <property type="protein sequence ID" value="KAF2277002.1"/>
    <property type="molecule type" value="Genomic_DNA"/>
</dbReference>
<dbReference type="CDD" id="cd11010">
    <property type="entry name" value="S1-P1_nuclease"/>
    <property type="match status" value="1"/>
</dbReference>
<evidence type="ECO:0000256" key="3">
    <source>
        <dbReference type="ARBA" id="ARBA00022723"/>
    </source>
</evidence>
<reference evidence="9" key="1">
    <citation type="journal article" date="2020" name="Stud. Mycol.">
        <title>101 Dothideomycetes genomes: a test case for predicting lifestyles and emergence of pathogens.</title>
        <authorList>
            <person name="Haridas S."/>
            <person name="Albert R."/>
            <person name="Binder M."/>
            <person name="Bloem J."/>
            <person name="Labutti K."/>
            <person name="Salamov A."/>
            <person name="Andreopoulos B."/>
            <person name="Baker S."/>
            <person name="Barry K."/>
            <person name="Bills G."/>
            <person name="Bluhm B."/>
            <person name="Cannon C."/>
            <person name="Castanera R."/>
            <person name="Culley D."/>
            <person name="Daum C."/>
            <person name="Ezra D."/>
            <person name="Gonzalez J."/>
            <person name="Henrissat B."/>
            <person name="Kuo A."/>
            <person name="Liang C."/>
            <person name="Lipzen A."/>
            <person name="Lutzoni F."/>
            <person name="Magnuson J."/>
            <person name="Mondo S."/>
            <person name="Nolan M."/>
            <person name="Ohm R."/>
            <person name="Pangilinan J."/>
            <person name="Park H.-J."/>
            <person name="Ramirez L."/>
            <person name="Alfaro M."/>
            <person name="Sun H."/>
            <person name="Tritt A."/>
            <person name="Yoshinaga Y."/>
            <person name="Zwiers L.-H."/>
            <person name="Turgeon B."/>
            <person name="Goodwin S."/>
            <person name="Spatafora J."/>
            <person name="Crous P."/>
            <person name="Grigoriev I."/>
        </authorList>
    </citation>
    <scope>NUCLEOTIDE SEQUENCE</scope>
    <source>
        <strain evidence="9">CBS 379.55</strain>
    </source>
</reference>
<dbReference type="AlphaFoldDB" id="A0A6A6JKK0"/>
<dbReference type="InterPro" id="IPR003154">
    <property type="entry name" value="S1/P1nuclease"/>
</dbReference>
<evidence type="ECO:0000313" key="9">
    <source>
        <dbReference type="EMBL" id="KAF2277002.1"/>
    </source>
</evidence>
<evidence type="ECO:0000256" key="6">
    <source>
        <dbReference type="ARBA" id="ARBA00023157"/>
    </source>
</evidence>
<evidence type="ECO:0000256" key="5">
    <source>
        <dbReference type="ARBA" id="ARBA00022801"/>
    </source>
</evidence>
<evidence type="ECO:0000256" key="1">
    <source>
        <dbReference type="ARBA" id="ARBA00009547"/>
    </source>
</evidence>
<evidence type="ECO:0000313" key="10">
    <source>
        <dbReference type="Proteomes" id="UP000800097"/>
    </source>
</evidence>
<evidence type="ECO:0000256" key="8">
    <source>
        <dbReference type="SAM" id="SignalP"/>
    </source>
</evidence>
<evidence type="ECO:0000256" key="2">
    <source>
        <dbReference type="ARBA" id="ARBA00022722"/>
    </source>
</evidence>
<dbReference type="InterPro" id="IPR008947">
    <property type="entry name" value="PLipase_C/P1_nuclease_dom_sf"/>
</dbReference>
<evidence type="ECO:0000256" key="7">
    <source>
        <dbReference type="ARBA" id="ARBA00023180"/>
    </source>
</evidence>
<keyword evidence="7" id="KW-0325">Glycoprotein</keyword>
<keyword evidence="8" id="KW-0732">Signal</keyword>
<keyword evidence="5" id="KW-0378">Hydrolase</keyword>
<dbReference type="PANTHER" id="PTHR33146:SF26">
    <property type="entry name" value="ENDONUCLEASE 4"/>
    <property type="match status" value="1"/>
</dbReference>
<keyword evidence="2" id="KW-0540">Nuclease</keyword>
<dbReference type="OrthoDB" id="441446at2759"/>
<dbReference type="GO" id="GO:0016788">
    <property type="term" value="F:hydrolase activity, acting on ester bonds"/>
    <property type="evidence" value="ECO:0007669"/>
    <property type="project" value="InterPro"/>
</dbReference>
<proteinExistence type="inferred from homology"/>
<dbReference type="GO" id="GO:0004519">
    <property type="term" value="F:endonuclease activity"/>
    <property type="evidence" value="ECO:0007669"/>
    <property type="project" value="UniProtKB-KW"/>
</dbReference>
<organism evidence="9 10">
    <name type="scientific">Westerdykella ornata</name>
    <dbReference type="NCBI Taxonomy" id="318751"/>
    <lineage>
        <taxon>Eukaryota</taxon>
        <taxon>Fungi</taxon>
        <taxon>Dikarya</taxon>
        <taxon>Ascomycota</taxon>
        <taxon>Pezizomycotina</taxon>
        <taxon>Dothideomycetes</taxon>
        <taxon>Pleosporomycetidae</taxon>
        <taxon>Pleosporales</taxon>
        <taxon>Sporormiaceae</taxon>
        <taxon>Westerdykella</taxon>
    </lineage>
</organism>
<dbReference type="GO" id="GO:0046872">
    <property type="term" value="F:metal ion binding"/>
    <property type="evidence" value="ECO:0007669"/>
    <property type="project" value="UniProtKB-KW"/>
</dbReference>
<dbReference type="GO" id="GO:0006308">
    <property type="term" value="P:DNA catabolic process"/>
    <property type="evidence" value="ECO:0007669"/>
    <property type="project" value="InterPro"/>
</dbReference>
<dbReference type="Proteomes" id="UP000800097">
    <property type="component" value="Unassembled WGS sequence"/>
</dbReference>
<feature type="signal peptide" evidence="8">
    <location>
        <begin position="1"/>
        <end position="19"/>
    </location>
</feature>
<keyword evidence="10" id="KW-1185">Reference proteome</keyword>
<protein>
    <recommendedName>
        <fullName evidence="11">Nuclease PA3</fullName>
    </recommendedName>
</protein>
<feature type="chain" id="PRO_5025588464" description="Nuclease PA3" evidence="8">
    <location>
        <begin position="20"/>
        <end position="339"/>
    </location>
</feature>
<comment type="similarity">
    <text evidence="1">Belongs to the nuclease type I family.</text>
</comment>
<dbReference type="GeneID" id="54554020"/>